<protein>
    <recommendedName>
        <fullName evidence="3">Type II toxin-antitoxin system PemK/MazF family toxin</fullName>
    </recommendedName>
</protein>
<proteinExistence type="predicted"/>
<organism evidence="1 2">
    <name type="scientific">Pseudomonas amygdali pv. morsprunorum</name>
    <dbReference type="NCBI Taxonomy" id="129138"/>
    <lineage>
        <taxon>Bacteria</taxon>
        <taxon>Pseudomonadati</taxon>
        <taxon>Pseudomonadota</taxon>
        <taxon>Gammaproteobacteria</taxon>
        <taxon>Pseudomonadales</taxon>
        <taxon>Pseudomonadaceae</taxon>
        <taxon>Pseudomonas</taxon>
        <taxon>Pseudomonas amygdali</taxon>
    </lineage>
</organism>
<name>A0A2S4HLS2_PSEA0</name>
<accession>A0A2S4HLS2</accession>
<evidence type="ECO:0008006" key="3">
    <source>
        <dbReference type="Google" id="ProtNLM"/>
    </source>
</evidence>
<dbReference type="InterPro" id="IPR011067">
    <property type="entry name" value="Plasmid_toxin/cell-grow_inhib"/>
</dbReference>
<reference evidence="1 2" key="1">
    <citation type="submission" date="2018-08" db="EMBL/GenBank/DDBJ databases">
        <title>Recombination of ecologically and evolutionarily significant loci maintains genetic cohesion in the Pseudomonas syringae species complex.</title>
        <authorList>
            <person name="Dillon M."/>
            <person name="Thakur S."/>
            <person name="Almeida R.N.D."/>
            <person name="Weir B.S."/>
            <person name="Guttman D.S."/>
        </authorList>
    </citation>
    <scope>NUCLEOTIDE SEQUENCE [LARGE SCALE GENOMIC DNA]</scope>
    <source>
        <strain evidence="1 2">19322</strain>
    </source>
</reference>
<dbReference type="Proteomes" id="UP000277952">
    <property type="component" value="Unassembled WGS sequence"/>
</dbReference>
<dbReference type="AlphaFoldDB" id="A0A2S4HLS2"/>
<evidence type="ECO:0000313" key="1">
    <source>
        <dbReference type="EMBL" id="RML54863.1"/>
    </source>
</evidence>
<gene>
    <name evidence="1" type="ORF">ALQ94_101672</name>
</gene>
<dbReference type="InterPro" id="IPR003477">
    <property type="entry name" value="PemK-like"/>
</dbReference>
<evidence type="ECO:0000313" key="2">
    <source>
        <dbReference type="Proteomes" id="UP000277952"/>
    </source>
</evidence>
<dbReference type="EMBL" id="RBNS01000116">
    <property type="protein sequence ID" value="RML54863.1"/>
    <property type="molecule type" value="Genomic_DNA"/>
</dbReference>
<sequence>MALTYTPKVGEVLECDFGDFVKPPLKPVYNGLMTPEIRKRRMVVVLNGRLPNGCTMVVPISSSGNPNAVQRGMHVFLDPAFFTITSFYDKRDRWALAECITHVSKDRLSQIKDRGAPIPTFLPRDKVTAIQKAVIKAIAASVLLAPDPTTAPASMAGDDKA</sequence>
<dbReference type="RefSeq" id="WP_005740949.1">
    <property type="nucleotide sequence ID" value="NZ_LIIA01000094.1"/>
</dbReference>
<dbReference type="SUPFAM" id="SSF50118">
    <property type="entry name" value="Cell growth inhibitor/plasmid maintenance toxic component"/>
    <property type="match status" value="1"/>
</dbReference>
<dbReference type="Gene3D" id="2.30.30.110">
    <property type="match status" value="1"/>
</dbReference>
<dbReference type="GO" id="GO:0003677">
    <property type="term" value="F:DNA binding"/>
    <property type="evidence" value="ECO:0007669"/>
    <property type="project" value="InterPro"/>
</dbReference>
<dbReference type="Pfam" id="PF02452">
    <property type="entry name" value="PemK_toxin"/>
    <property type="match status" value="1"/>
</dbReference>
<comment type="caution">
    <text evidence="1">The sequence shown here is derived from an EMBL/GenBank/DDBJ whole genome shotgun (WGS) entry which is preliminary data.</text>
</comment>